<organism evidence="2 3">
    <name type="scientific">Agaricus bisporus var. burnettii</name>
    <dbReference type="NCBI Taxonomy" id="192524"/>
    <lineage>
        <taxon>Eukaryota</taxon>
        <taxon>Fungi</taxon>
        <taxon>Dikarya</taxon>
        <taxon>Basidiomycota</taxon>
        <taxon>Agaricomycotina</taxon>
        <taxon>Agaricomycetes</taxon>
        <taxon>Agaricomycetidae</taxon>
        <taxon>Agaricales</taxon>
        <taxon>Agaricineae</taxon>
        <taxon>Agaricaceae</taxon>
        <taxon>Agaricus</taxon>
    </lineage>
</organism>
<reference evidence="2 3" key="1">
    <citation type="journal article" name="Sci. Rep.">
        <title>Telomere-to-telomere assembled and centromere annotated genomes of the two main subspecies of the button mushroom Agaricus bisporus reveal especially polymorphic chromosome ends.</title>
        <authorList>
            <person name="Sonnenberg A.S.M."/>
            <person name="Sedaghat-Telgerd N."/>
            <person name="Lavrijssen B."/>
            <person name="Ohm R.A."/>
            <person name="Hendrickx P.M."/>
            <person name="Scholtmeijer K."/>
            <person name="Baars J.J.P."/>
            <person name="van Peer A."/>
        </authorList>
    </citation>
    <scope>NUCLEOTIDE SEQUENCE [LARGE SCALE GENOMIC DNA]</scope>
    <source>
        <strain evidence="2 3">H119_p4</strain>
    </source>
</reference>
<name>A0A8H7KKA8_AGABI</name>
<gene>
    <name evidence="2" type="ORF">Agabi119p4_2573</name>
</gene>
<proteinExistence type="predicted"/>
<keyword evidence="1" id="KW-1133">Transmembrane helix</keyword>
<sequence length="107" mass="11756">MLPVIDLAHRGLLFSLVGITAYGFYLGYAGHSARMERGKGGATSRRAKEIREVTCTICAKRYPGQGKLMLASATLLMNRFQYFTGPRALDNATNESSRSYVVIATTF</sequence>
<accession>A0A8H7KKA8</accession>
<evidence type="ECO:0000313" key="3">
    <source>
        <dbReference type="Proteomes" id="UP000629468"/>
    </source>
</evidence>
<evidence type="ECO:0000256" key="1">
    <source>
        <dbReference type="SAM" id="Phobius"/>
    </source>
</evidence>
<dbReference type="Proteomes" id="UP000629468">
    <property type="component" value="Unassembled WGS sequence"/>
</dbReference>
<keyword evidence="1" id="KW-0812">Transmembrane</keyword>
<dbReference type="EMBL" id="JABXXO010000003">
    <property type="protein sequence ID" value="KAF7783197.1"/>
    <property type="molecule type" value="Genomic_DNA"/>
</dbReference>
<dbReference type="AlphaFoldDB" id="A0A8H7KKA8"/>
<feature type="transmembrane region" description="Helical" evidence="1">
    <location>
        <begin position="12"/>
        <end position="29"/>
    </location>
</feature>
<protein>
    <submittedName>
        <fullName evidence="2">Uncharacterized protein</fullName>
    </submittedName>
</protein>
<evidence type="ECO:0000313" key="2">
    <source>
        <dbReference type="EMBL" id="KAF7783197.1"/>
    </source>
</evidence>
<keyword evidence="1" id="KW-0472">Membrane</keyword>
<comment type="caution">
    <text evidence="2">The sequence shown here is derived from an EMBL/GenBank/DDBJ whole genome shotgun (WGS) entry which is preliminary data.</text>
</comment>